<organism evidence="1 2">
    <name type="scientific">Blyttiomyces helicus</name>
    <dbReference type="NCBI Taxonomy" id="388810"/>
    <lineage>
        <taxon>Eukaryota</taxon>
        <taxon>Fungi</taxon>
        <taxon>Fungi incertae sedis</taxon>
        <taxon>Chytridiomycota</taxon>
        <taxon>Chytridiomycota incertae sedis</taxon>
        <taxon>Chytridiomycetes</taxon>
        <taxon>Chytridiomycetes incertae sedis</taxon>
        <taxon>Blyttiomyces</taxon>
    </lineage>
</organism>
<evidence type="ECO:0000313" key="1">
    <source>
        <dbReference type="EMBL" id="RKO85673.1"/>
    </source>
</evidence>
<dbReference type="Proteomes" id="UP000269721">
    <property type="component" value="Unassembled WGS sequence"/>
</dbReference>
<proteinExistence type="predicted"/>
<reference evidence="2" key="1">
    <citation type="journal article" date="2018" name="Nat. Microbiol.">
        <title>Leveraging single-cell genomics to expand the fungal tree of life.</title>
        <authorList>
            <person name="Ahrendt S.R."/>
            <person name="Quandt C.A."/>
            <person name="Ciobanu D."/>
            <person name="Clum A."/>
            <person name="Salamov A."/>
            <person name="Andreopoulos B."/>
            <person name="Cheng J.F."/>
            <person name="Woyke T."/>
            <person name="Pelin A."/>
            <person name="Henrissat B."/>
            <person name="Reynolds N.K."/>
            <person name="Benny G.L."/>
            <person name="Smith M.E."/>
            <person name="James T.Y."/>
            <person name="Grigoriev I.V."/>
        </authorList>
    </citation>
    <scope>NUCLEOTIDE SEQUENCE [LARGE SCALE GENOMIC DNA]</scope>
</reference>
<accession>A0A4P9W374</accession>
<gene>
    <name evidence="1" type="ORF">BDK51DRAFT_43040</name>
</gene>
<dbReference type="EMBL" id="KZ998857">
    <property type="protein sequence ID" value="RKO85673.1"/>
    <property type="molecule type" value="Genomic_DNA"/>
</dbReference>
<protein>
    <submittedName>
        <fullName evidence="1">Uncharacterized protein</fullName>
    </submittedName>
</protein>
<dbReference type="AlphaFoldDB" id="A0A4P9W374"/>
<evidence type="ECO:0000313" key="2">
    <source>
        <dbReference type="Proteomes" id="UP000269721"/>
    </source>
</evidence>
<keyword evidence="2" id="KW-1185">Reference proteome</keyword>
<sequence length="320" mass="34964">MVQRQPDDLPKVLISPKYMVIVDKQRPYWSLSQEHNDAACILFVGEKEGHCKWWVGPLFQNLFGQLAWAHTVGACAAQSTFIWGKGGSKAQLGGGAWARARGERSTGKGAEAQGPLSIIWEQLTKRRRVKFEVIRSHMTKLQQRPVERARMEPTGWARGEVLLDRGEPLRLEPGGLVGADAHARADVVDRGDCLVLERERLPVGVDPRHRQGEELHRCLRRAVEAAAADEEGAATDVPLNISGPSIGNEGAIRDSQLIRNPGLASFSRNKGGKSIPWDMGPGGLCAAAGIPGGIDFRDFGIFVRSSELSGRQEPAWIAFA</sequence>
<name>A0A4P9W374_9FUNG</name>